<proteinExistence type="predicted"/>
<feature type="transmembrane region" description="Helical" evidence="1">
    <location>
        <begin position="12"/>
        <end position="31"/>
    </location>
</feature>
<evidence type="ECO:0000313" key="3">
    <source>
        <dbReference type="Proteomes" id="UP000321954"/>
    </source>
</evidence>
<dbReference type="Pfam" id="PF19665">
    <property type="entry name" value="DUF6168"/>
    <property type="match status" value="1"/>
</dbReference>
<keyword evidence="1" id="KW-0812">Transmembrane</keyword>
<sequence length="128" mass="14989">MKQQLLNFSYRLLPFTIILFLIQYLISAFLLEDMVLYYPVFAIYLFHFLATLIIYFILILIYNNFQDKTGFAFMGASLLKMLAAVLFLLPMLLSNSGNPFANLLSFFIPYFLFLVFETFYAVKLINAK</sequence>
<accession>A0A5B8YLR2</accession>
<dbReference type="EMBL" id="CP042476">
    <property type="protein sequence ID" value="QED38491.1"/>
    <property type="molecule type" value="Genomic_DNA"/>
</dbReference>
<feature type="transmembrane region" description="Helical" evidence="1">
    <location>
        <begin position="37"/>
        <end position="62"/>
    </location>
</feature>
<keyword evidence="1" id="KW-1133">Transmembrane helix</keyword>
<dbReference type="InterPro" id="IPR046166">
    <property type="entry name" value="DUF6168"/>
</dbReference>
<organism evidence="2 3">
    <name type="scientific">Antarcticibacterium arcticum</name>
    <dbReference type="NCBI Taxonomy" id="2585771"/>
    <lineage>
        <taxon>Bacteria</taxon>
        <taxon>Pseudomonadati</taxon>
        <taxon>Bacteroidota</taxon>
        <taxon>Flavobacteriia</taxon>
        <taxon>Flavobacteriales</taxon>
        <taxon>Flavobacteriaceae</taxon>
        <taxon>Antarcticibacterium</taxon>
    </lineage>
</organism>
<dbReference type="KEGG" id="anp:FK178_12545"/>
<name>A0A5B8YLR2_9FLAO</name>
<dbReference type="AlphaFoldDB" id="A0A5B8YLR2"/>
<dbReference type="RefSeq" id="WP_146835721.1">
    <property type="nucleotide sequence ID" value="NZ_CP042476.1"/>
</dbReference>
<feature type="transmembrane region" description="Helical" evidence="1">
    <location>
        <begin position="99"/>
        <end position="122"/>
    </location>
</feature>
<evidence type="ECO:0000313" key="2">
    <source>
        <dbReference type="EMBL" id="QED38491.1"/>
    </source>
</evidence>
<keyword evidence="1" id="KW-0472">Membrane</keyword>
<gene>
    <name evidence="2" type="ORF">FK178_12545</name>
</gene>
<evidence type="ECO:0000256" key="1">
    <source>
        <dbReference type="SAM" id="Phobius"/>
    </source>
</evidence>
<keyword evidence="3" id="KW-1185">Reference proteome</keyword>
<protein>
    <submittedName>
        <fullName evidence="2">Uncharacterized protein</fullName>
    </submittedName>
</protein>
<reference evidence="2 3" key="1">
    <citation type="submission" date="2019-08" db="EMBL/GenBank/DDBJ databases">
        <title>Antarcticibacterium arcticum sp. nov., a bacterium isolated from marine sediment of the Canadian Beaufort Sea.</title>
        <authorList>
            <person name="Lee Y.M."/>
            <person name="Baek K."/>
            <person name="Lee D.-H."/>
            <person name="Shin S.C."/>
            <person name="Jin Y.K."/>
            <person name="Park Y."/>
        </authorList>
    </citation>
    <scope>NUCLEOTIDE SEQUENCE [LARGE SCALE GENOMIC DNA]</scope>
    <source>
        <strain evidence="2 3">PAMC 28998</strain>
    </source>
</reference>
<dbReference type="Proteomes" id="UP000321954">
    <property type="component" value="Chromosome"/>
</dbReference>
<feature type="transmembrane region" description="Helical" evidence="1">
    <location>
        <begin position="71"/>
        <end position="93"/>
    </location>
</feature>
<dbReference type="OrthoDB" id="1448441at2"/>